<dbReference type="GeneID" id="61186165"/>
<keyword evidence="6 11" id="KW-0547">Nucleotide-binding</keyword>
<dbReference type="EC" id="2.7.7.72" evidence="11"/>
<dbReference type="GO" id="GO:0042245">
    <property type="term" value="P:RNA repair"/>
    <property type="evidence" value="ECO:0007669"/>
    <property type="project" value="UniProtKB-KW"/>
</dbReference>
<feature type="binding site" evidence="11">
    <location>
        <position position="116"/>
    </location>
    <ligand>
        <name>CTP</name>
        <dbReference type="ChEBI" id="CHEBI:37563"/>
    </ligand>
</feature>
<dbReference type="InterPro" id="IPR032810">
    <property type="entry name" value="CCA-adding_enz_C"/>
</dbReference>
<evidence type="ECO:0000256" key="2">
    <source>
        <dbReference type="ARBA" id="ARBA00022679"/>
    </source>
</evidence>
<feature type="binding site" evidence="11">
    <location>
        <position position="45"/>
    </location>
    <ligand>
        <name>Mg(2+)</name>
        <dbReference type="ChEBI" id="CHEBI:18420"/>
    </ligand>
</feature>
<dbReference type="InterPro" id="IPR043519">
    <property type="entry name" value="NT_sf"/>
</dbReference>
<dbReference type="GO" id="GO:0001680">
    <property type="term" value="P:tRNA 3'-terminal CCA addition"/>
    <property type="evidence" value="ECO:0007669"/>
    <property type="project" value="UniProtKB-UniRule"/>
</dbReference>
<feature type="domain" description="tRNA nucleotidyltransferase/poly(A) polymerase RNA and SrmB- binding" evidence="13">
    <location>
        <begin position="174"/>
        <end position="231"/>
    </location>
</feature>
<feature type="domain" description="Poly A polymerase head" evidence="12">
    <location>
        <begin position="27"/>
        <end position="147"/>
    </location>
</feature>
<dbReference type="Gene3D" id="3.30.460.10">
    <property type="entry name" value="Beta Polymerase, domain 2"/>
    <property type="match status" value="1"/>
</dbReference>
<dbReference type="NCBIfam" id="NF009814">
    <property type="entry name" value="PRK13299.1"/>
    <property type="match status" value="1"/>
</dbReference>
<feature type="binding site" evidence="11">
    <location>
        <position position="165"/>
    </location>
    <ligand>
        <name>ATP</name>
        <dbReference type="ChEBI" id="CHEBI:30616"/>
    </ligand>
</feature>
<dbReference type="SUPFAM" id="SSF81891">
    <property type="entry name" value="Poly A polymerase C-terminal region-like"/>
    <property type="match status" value="1"/>
</dbReference>
<dbReference type="HAMAP" id="MF_01263">
    <property type="entry name" value="CCA_bact_type3"/>
    <property type="match status" value="1"/>
</dbReference>
<dbReference type="Pfam" id="PF12627">
    <property type="entry name" value="PolyA_pol_RNAbd"/>
    <property type="match status" value="1"/>
</dbReference>
<evidence type="ECO:0000256" key="11">
    <source>
        <dbReference type="HAMAP-Rule" id="MF_01263"/>
    </source>
</evidence>
<gene>
    <name evidence="11" type="primary">cca</name>
    <name evidence="15" type="ORF">FGL89_00330</name>
</gene>
<dbReference type="InterPro" id="IPR023068">
    <property type="entry name" value="CCA-adding_enz_firmicutes"/>
</dbReference>
<dbReference type="Gene3D" id="1.10.246.80">
    <property type="match status" value="1"/>
</dbReference>
<reference evidence="15 16" key="1">
    <citation type="submission" date="2019-06" db="EMBL/GenBank/DDBJ databases">
        <title>Genome analyses of bacteria isolated from kimchi.</title>
        <authorList>
            <person name="Lee S."/>
            <person name="Ahn S."/>
            <person name="Roh S."/>
        </authorList>
    </citation>
    <scope>NUCLEOTIDE SEQUENCE [LARGE SCALE GENOMIC DNA]</scope>
    <source>
        <strain evidence="15 16">CBA3620</strain>
    </source>
</reference>
<dbReference type="OMA" id="WKNSNAM"/>
<dbReference type="Proteomes" id="UP000321332">
    <property type="component" value="Chromosome"/>
</dbReference>
<feature type="domain" description="CCA-adding enzyme C-terminal" evidence="14">
    <location>
        <begin position="255"/>
        <end position="394"/>
    </location>
</feature>
<dbReference type="EMBL" id="CP042374">
    <property type="protein sequence ID" value="QEA32691.1"/>
    <property type="molecule type" value="Genomic_DNA"/>
</dbReference>
<keyword evidence="10 11" id="KW-0694">RNA-binding</keyword>
<feature type="binding site" evidence="11">
    <location>
        <position position="159"/>
    </location>
    <ligand>
        <name>CTP</name>
        <dbReference type="ChEBI" id="CHEBI:37563"/>
    </ligand>
</feature>
<comment type="function">
    <text evidence="11">Catalyzes the addition and repair of the essential 3'-terminal CCA sequence in tRNAs without using a nucleic acid template. Adds these three nucleotides in the order of C, C, and A to the tRNA nucleotide-73, using CTP and ATP as substrates and producing inorganic pyrophosphate. tRNA 3'-terminal CCA addition is required both for tRNA processing and repair. Also involved in tRNA surveillance by mediating tandem CCA addition to generate a CCACCA at the 3' terminus of unstable tRNAs. While stable tRNAs receive only 3'-terminal CCA, unstable tRNAs are marked with CCACCA and rapidly degraded.</text>
</comment>
<evidence type="ECO:0000256" key="10">
    <source>
        <dbReference type="ARBA" id="ARBA00022884"/>
    </source>
</evidence>
<evidence type="ECO:0000256" key="4">
    <source>
        <dbReference type="ARBA" id="ARBA00022695"/>
    </source>
</evidence>
<comment type="catalytic activity">
    <reaction evidence="11">
        <text>a tRNA with a 3' CCA end + 2 CTP + ATP = a tRNA with a 3' CCACCA end + 3 diphosphate</text>
        <dbReference type="Rhea" id="RHEA:76235"/>
        <dbReference type="Rhea" id="RHEA-COMP:10468"/>
        <dbReference type="Rhea" id="RHEA-COMP:18655"/>
        <dbReference type="ChEBI" id="CHEBI:30616"/>
        <dbReference type="ChEBI" id="CHEBI:33019"/>
        <dbReference type="ChEBI" id="CHEBI:37563"/>
        <dbReference type="ChEBI" id="CHEBI:83071"/>
        <dbReference type="ChEBI" id="CHEBI:195187"/>
    </reaction>
</comment>
<name>A0AAE6M400_LEUCA</name>
<keyword evidence="3 11" id="KW-0819">tRNA processing</keyword>
<keyword evidence="2 11" id="KW-0808">Transferase</keyword>
<evidence type="ECO:0000259" key="12">
    <source>
        <dbReference type="Pfam" id="PF01743"/>
    </source>
</evidence>
<feature type="binding site" evidence="11">
    <location>
        <position position="116"/>
    </location>
    <ligand>
        <name>ATP</name>
        <dbReference type="ChEBI" id="CHEBI:30616"/>
    </ligand>
</feature>
<dbReference type="Pfam" id="PF13735">
    <property type="entry name" value="tRNA_NucTran2_2"/>
    <property type="match status" value="1"/>
</dbReference>
<evidence type="ECO:0000256" key="8">
    <source>
        <dbReference type="ARBA" id="ARBA00022840"/>
    </source>
</evidence>
<feature type="binding site" evidence="11">
    <location>
        <position position="32"/>
    </location>
    <ligand>
        <name>ATP</name>
        <dbReference type="ChEBI" id="CHEBI:30616"/>
    </ligand>
</feature>
<dbReference type="GO" id="GO:0004810">
    <property type="term" value="F:CCA tRNA nucleotidyltransferase activity"/>
    <property type="evidence" value="ECO:0007669"/>
    <property type="project" value="UniProtKB-UniRule"/>
</dbReference>
<dbReference type="RefSeq" id="WP_014974442.1">
    <property type="nucleotide sequence ID" value="NZ_CP042374.1"/>
</dbReference>
<dbReference type="InterPro" id="IPR050264">
    <property type="entry name" value="Bact_CCA-adding_enz_type3_sf"/>
</dbReference>
<comment type="catalytic activity">
    <reaction evidence="11">
        <text>a tRNA precursor + 2 CTP + ATP = a tRNA with a 3' CCA end + 3 diphosphate</text>
        <dbReference type="Rhea" id="RHEA:14433"/>
        <dbReference type="Rhea" id="RHEA-COMP:10465"/>
        <dbReference type="Rhea" id="RHEA-COMP:10468"/>
        <dbReference type="ChEBI" id="CHEBI:30616"/>
        <dbReference type="ChEBI" id="CHEBI:33019"/>
        <dbReference type="ChEBI" id="CHEBI:37563"/>
        <dbReference type="ChEBI" id="CHEBI:74896"/>
        <dbReference type="ChEBI" id="CHEBI:83071"/>
        <dbReference type="EC" id="2.7.7.72"/>
    </reaction>
</comment>
<sequence length="403" mass="45324">MKINTLPQEFIGAQPILKILTRAGFEAYFVGGSVRDMLLSQVIHDVDIASSAFPEEVKFLFEKTVDTGIQHGTVMVLDHGEGYEITTFRTESTYTDFRRPDSVTFVRSLSEDLKRRDFTINALAMTLDGEIVDLFGGLDDIKNGIIRAVGDAETRFTEDALRMMRALRFSAQLGFIIEADTQKGLIELVPNLEKIAVERIRVEFEKMLMGASAANSLKIAVQDKVMLYLPGHIGQWELSLIISDLEIYQANHIVVVWCHLLTRSPLKIQEMTHFMRQWKLSRDIMKTVIAVVPIVRQIENVTILDLYTVYSYADVLLEILKITDVADKTIQHVRSILKMLPITQSSELAINGSDLIKLGIVQPGPRMGHALKAMEKAVVLSEVSNTPEALTSFAKEQFSHDKN</sequence>
<comment type="similarity">
    <text evidence="11">Belongs to the tRNA nucleotidyltransferase/poly(A) polymerase family. Bacterial CCA-adding enzyme type 3 subfamily.</text>
</comment>
<feature type="binding site" evidence="11">
    <location>
        <position position="168"/>
    </location>
    <ligand>
        <name>CTP</name>
        <dbReference type="ChEBI" id="CHEBI:37563"/>
    </ligand>
</feature>
<dbReference type="Pfam" id="PF01743">
    <property type="entry name" value="PolyA_pol"/>
    <property type="match status" value="1"/>
</dbReference>
<keyword evidence="5 11" id="KW-0479">Metal-binding</keyword>
<evidence type="ECO:0000313" key="15">
    <source>
        <dbReference type="EMBL" id="QEA32691.1"/>
    </source>
</evidence>
<feature type="binding site" evidence="11">
    <location>
        <position position="159"/>
    </location>
    <ligand>
        <name>ATP</name>
        <dbReference type="ChEBI" id="CHEBI:30616"/>
    </ligand>
</feature>
<evidence type="ECO:0000256" key="7">
    <source>
        <dbReference type="ARBA" id="ARBA00022800"/>
    </source>
</evidence>
<evidence type="ECO:0000256" key="5">
    <source>
        <dbReference type="ARBA" id="ARBA00022723"/>
    </source>
</evidence>
<feature type="binding site" evidence="11">
    <location>
        <position position="162"/>
    </location>
    <ligand>
        <name>CTP</name>
        <dbReference type="ChEBI" id="CHEBI:37563"/>
    </ligand>
</feature>
<evidence type="ECO:0000256" key="3">
    <source>
        <dbReference type="ARBA" id="ARBA00022694"/>
    </source>
</evidence>
<proteinExistence type="inferred from homology"/>
<dbReference type="GO" id="GO:0005524">
    <property type="term" value="F:ATP binding"/>
    <property type="evidence" value="ECO:0007669"/>
    <property type="project" value="UniProtKB-UniRule"/>
</dbReference>
<dbReference type="Gene3D" id="1.10.3090.10">
    <property type="entry name" value="cca-adding enzyme, domain 2"/>
    <property type="match status" value="1"/>
</dbReference>
<feature type="binding site" evidence="11">
    <location>
        <position position="168"/>
    </location>
    <ligand>
        <name>ATP</name>
        <dbReference type="ChEBI" id="CHEBI:30616"/>
    </ligand>
</feature>
<evidence type="ECO:0000259" key="14">
    <source>
        <dbReference type="Pfam" id="PF13735"/>
    </source>
</evidence>
<protein>
    <recommendedName>
        <fullName evidence="11">CCA-adding enzyme</fullName>
        <ecNumber evidence="11">2.7.7.72</ecNumber>
    </recommendedName>
    <alternativeName>
        <fullName evidence="11">CCA tRNA nucleotidyltransferase</fullName>
    </alternativeName>
    <alternativeName>
        <fullName evidence="11">tRNA CCA-pyrophosphorylase</fullName>
    </alternativeName>
    <alternativeName>
        <fullName evidence="11">tRNA adenylyl-/cytidylyl- transferase</fullName>
    </alternativeName>
    <alternativeName>
        <fullName evidence="11">tRNA nucleotidyltransferase</fullName>
    </alternativeName>
    <alternativeName>
        <fullName evidence="11">tRNA-NT</fullName>
    </alternativeName>
</protein>
<dbReference type="CDD" id="cd05398">
    <property type="entry name" value="NT_ClassII-CCAase"/>
    <property type="match status" value="1"/>
</dbReference>
<keyword evidence="8 11" id="KW-0067">ATP-binding</keyword>
<dbReference type="InterPro" id="IPR032828">
    <property type="entry name" value="PolyA_RNA-bd"/>
</dbReference>
<dbReference type="GO" id="GO:0000049">
    <property type="term" value="F:tRNA binding"/>
    <property type="evidence" value="ECO:0007669"/>
    <property type="project" value="UniProtKB-UniRule"/>
</dbReference>
<dbReference type="InterPro" id="IPR002646">
    <property type="entry name" value="PolA_pol_head_dom"/>
</dbReference>
<accession>A0AAE6M400</accession>
<feature type="binding site" evidence="11">
    <location>
        <position position="32"/>
    </location>
    <ligand>
        <name>CTP</name>
        <dbReference type="ChEBI" id="CHEBI:37563"/>
    </ligand>
</feature>
<evidence type="ECO:0000256" key="1">
    <source>
        <dbReference type="ARBA" id="ARBA00001946"/>
    </source>
</evidence>
<organism evidence="15 16">
    <name type="scientific">Leuconostoc carnosum</name>
    <dbReference type="NCBI Taxonomy" id="1252"/>
    <lineage>
        <taxon>Bacteria</taxon>
        <taxon>Bacillati</taxon>
        <taxon>Bacillota</taxon>
        <taxon>Bacilli</taxon>
        <taxon>Lactobacillales</taxon>
        <taxon>Lactobacillaceae</taxon>
        <taxon>Leuconostoc</taxon>
    </lineage>
</organism>
<feature type="binding site" evidence="11">
    <location>
        <position position="47"/>
    </location>
    <ligand>
        <name>Mg(2+)</name>
        <dbReference type="ChEBI" id="CHEBI:18420"/>
    </ligand>
</feature>
<dbReference type="PANTHER" id="PTHR46173:SF1">
    <property type="entry name" value="CCA TRNA NUCLEOTIDYLTRANSFERASE 1, MITOCHONDRIAL"/>
    <property type="match status" value="1"/>
</dbReference>
<comment type="miscellaneous">
    <text evidence="11">A single active site specifically recognizes both ATP and CTP and is responsible for their addition.</text>
</comment>
<evidence type="ECO:0000256" key="9">
    <source>
        <dbReference type="ARBA" id="ARBA00022842"/>
    </source>
</evidence>
<feature type="binding site" evidence="11">
    <location>
        <position position="165"/>
    </location>
    <ligand>
        <name>CTP</name>
        <dbReference type="ChEBI" id="CHEBI:37563"/>
    </ligand>
</feature>
<feature type="binding site" evidence="11">
    <location>
        <position position="35"/>
    </location>
    <ligand>
        <name>ATP</name>
        <dbReference type="ChEBI" id="CHEBI:30616"/>
    </ligand>
</feature>
<feature type="binding site" evidence="11">
    <location>
        <position position="35"/>
    </location>
    <ligand>
        <name>CTP</name>
        <dbReference type="ChEBI" id="CHEBI:37563"/>
    </ligand>
</feature>
<comment type="subunit">
    <text evidence="11">Homodimer.</text>
</comment>
<keyword evidence="9 11" id="KW-0460">Magnesium</keyword>
<evidence type="ECO:0000259" key="13">
    <source>
        <dbReference type="Pfam" id="PF12627"/>
    </source>
</evidence>
<keyword evidence="7 11" id="KW-0692">RNA repair</keyword>
<comment type="cofactor">
    <cofactor evidence="1 11">
        <name>Mg(2+)</name>
        <dbReference type="ChEBI" id="CHEBI:18420"/>
    </cofactor>
</comment>
<dbReference type="GO" id="GO:0000287">
    <property type="term" value="F:magnesium ion binding"/>
    <property type="evidence" value="ECO:0007669"/>
    <property type="project" value="UniProtKB-UniRule"/>
</dbReference>
<dbReference type="SUPFAM" id="SSF81301">
    <property type="entry name" value="Nucleotidyltransferase"/>
    <property type="match status" value="1"/>
</dbReference>
<dbReference type="AlphaFoldDB" id="A0AAE6M400"/>
<feature type="binding site" evidence="11">
    <location>
        <position position="162"/>
    </location>
    <ligand>
        <name>ATP</name>
        <dbReference type="ChEBI" id="CHEBI:30616"/>
    </ligand>
</feature>
<dbReference type="PANTHER" id="PTHR46173">
    <property type="entry name" value="CCA TRNA NUCLEOTIDYLTRANSFERASE 1, MITOCHONDRIAL"/>
    <property type="match status" value="1"/>
</dbReference>
<evidence type="ECO:0000313" key="16">
    <source>
        <dbReference type="Proteomes" id="UP000321332"/>
    </source>
</evidence>
<evidence type="ECO:0000256" key="6">
    <source>
        <dbReference type="ARBA" id="ARBA00022741"/>
    </source>
</evidence>
<keyword evidence="4 11" id="KW-0548">Nucleotidyltransferase</keyword>